<dbReference type="Pfam" id="PF03328">
    <property type="entry name" value="HpcH_HpaI"/>
    <property type="match status" value="1"/>
</dbReference>
<dbReference type="Gene3D" id="3.20.20.60">
    <property type="entry name" value="Phosphoenolpyruvate-binding domains"/>
    <property type="match status" value="1"/>
</dbReference>
<accession>A0ABY7K067</accession>
<dbReference type="InterPro" id="IPR005000">
    <property type="entry name" value="Aldolase/citrate-lyase_domain"/>
</dbReference>
<dbReference type="Proteomes" id="UP001164693">
    <property type="component" value="Chromosome"/>
</dbReference>
<dbReference type="InterPro" id="IPR015813">
    <property type="entry name" value="Pyrv/PenolPyrv_kinase-like_dom"/>
</dbReference>
<organism evidence="5 6">
    <name type="scientific">Jatrophihabitans cynanchi</name>
    <dbReference type="NCBI Taxonomy" id="2944128"/>
    <lineage>
        <taxon>Bacteria</taxon>
        <taxon>Bacillati</taxon>
        <taxon>Actinomycetota</taxon>
        <taxon>Actinomycetes</taxon>
        <taxon>Jatrophihabitantales</taxon>
        <taxon>Jatrophihabitantaceae</taxon>
        <taxon>Jatrophihabitans</taxon>
    </lineage>
</organism>
<keyword evidence="6" id="KW-1185">Reference proteome</keyword>
<dbReference type="PANTHER" id="PTHR32308:SF10">
    <property type="entry name" value="CITRATE LYASE SUBUNIT BETA"/>
    <property type="match status" value="1"/>
</dbReference>
<dbReference type="PANTHER" id="PTHR32308">
    <property type="entry name" value="LYASE BETA SUBUNIT, PUTATIVE (AFU_ORTHOLOGUE AFUA_4G13030)-RELATED"/>
    <property type="match status" value="1"/>
</dbReference>
<dbReference type="SUPFAM" id="SSF51621">
    <property type="entry name" value="Phosphoenolpyruvate/pyruvate domain"/>
    <property type="match status" value="1"/>
</dbReference>
<evidence type="ECO:0000256" key="1">
    <source>
        <dbReference type="ARBA" id="ARBA00001946"/>
    </source>
</evidence>
<gene>
    <name evidence="5" type="ORF">M6B22_05610</name>
</gene>
<dbReference type="EMBL" id="CP097463">
    <property type="protein sequence ID" value="WAX58240.1"/>
    <property type="molecule type" value="Genomic_DNA"/>
</dbReference>
<evidence type="ECO:0000256" key="3">
    <source>
        <dbReference type="ARBA" id="ARBA00022842"/>
    </source>
</evidence>
<proteinExistence type="predicted"/>
<evidence type="ECO:0000256" key="2">
    <source>
        <dbReference type="ARBA" id="ARBA00022723"/>
    </source>
</evidence>
<protein>
    <submittedName>
        <fullName evidence="5">CoA ester lyase</fullName>
    </submittedName>
</protein>
<dbReference type="RefSeq" id="WP_269444790.1">
    <property type="nucleotide sequence ID" value="NZ_CP097463.1"/>
</dbReference>
<evidence type="ECO:0000313" key="5">
    <source>
        <dbReference type="EMBL" id="WAX58240.1"/>
    </source>
</evidence>
<feature type="domain" description="HpcH/HpaI aldolase/citrate lyase" evidence="4">
    <location>
        <begin position="6"/>
        <end position="210"/>
    </location>
</feature>
<sequence>MLPVTWLYVPADRPDRYAKAVASGADVVILDLEDAVVPAHKTEARATAVRWLGTAAPGSVEVRVNALDTPWAQDDLRALSDVPALRAVRLPKVQSVADVAAAVALLGAVRCGLHCLIESARGVEAAYEIASSPRVTAIGLGEADLAADLGVSDAAGLAWCRSRVVVAARAAGLPAPVLSVYPNVTDLTGLRAGSLAGRRLGFLGRAAIHPRQVPVIAEVFRPSEADVADARAVIEAFAREPDAGVIALEDGRMIDPALIRQARSVIDRAAP</sequence>
<dbReference type="GO" id="GO:0016829">
    <property type="term" value="F:lyase activity"/>
    <property type="evidence" value="ECO:0007669"/>
    <property type="project" value="UniProtKB-KW"/>
</dbReference>
<keyword evidence="3" id="KW-0460">Magnesium</keyword>
<comment type="cofactor">
    <cofactor evidence="1">
        <name>Mg(2+)</name>
        <dbReference type="ChEBI" id="CHEBI:18420"/>
    </cofactor>
</comment>
<evidence type="ECO:0000313" key="6">
    <source>
        <dbReference type="Proteomes" id="UP001164693"/>
    </source>
</evidence>
<evidence type="ECO:0000259" key="4">
    <source>
        <dbReference type="Pfam" id="PF03328"/>
    </source>
</evidence>
<keyword evidence="2" id="KW-0479">Metal-binding</keyword>
<name>A0ABY7K067_9ACTN</name>
<dbReference type="InterPro" id="IPR040442">
    <property type="entry name" value="Pyrv_kinase-like_dom_sf"/>
</dbReference>
<keyword evidence="5" id="KW-0456">Lyase</keyword>
<dbReference type="InterPro" id="IPR011206">
    <property type="entry name" value="Citrate_lyase_beta/mcl1/mcl2"/>
</dbReference>
<dbReference type="PIRSF" id="PIRSF015582">
    <property type="entry name" value="Cit_lyase_B"/>
    <property type="match status" value="1"/>
</dbReference>
<reference evidence="5" key="1">
    <citation type="submission" date="2022-05" db="EMBL/GenBank/DDBJ databases">
        <title>Jatrophihabitans sp. SB3-54 whole genome sequence.</title>
        <authorList>
            <person name="Suh M.K."/>
            <person name="Eom M.K."/>
            <person name="Kim J.S."/>
            <person name="Kim H.S."/>
            <person name="Do H.E."/>
            <person name="Shin Y.K."/>
            <person name="Lee J.-S."/>
        </authorList>
    </citation>
    <scope>NUCLEOTIDE SEQUENCE</scope>
    <source>
        <strain evidence="5">SB3-54</strain>
    </source>
</reference>